<keyword evidence="3" id="KW-1185">Reference proteome</keyword>
<feature type="compositionally biased region" description="Low complexity" evidence="1">
    <location>
        <begin position="154"/>
        <end position="169"/>
    </location>
</feature>
<dbReference type="OrthoDB" id="2506484at2759"/>
<gene>
    <name evidence="2" type="ORF">PCANC_27219</name>
</gene>
<reference evidence="2 3" key="1">
    <citation type="submission" date="2017-11" db="EMBL/GenBank/DDBJ databases">
        <title>De novo assembly and phasing of dikaryotic genomes from two isolates of Puccinia coronata f. sp. avenae, the causal agent of oat crown rust.</title>
        <authorList>
            <person name="Miller M.E."/>
            <person name="Zhang Y."/>
            <person name="Omidvar V."/>
            <person name="Sperschneider J."/>
            <person name="Schwessinger B."/>
            <person name="Raley C."/>
            <person name="Palmer J.M."/>
            <person name="Garnica D."/>
            <person name="Upadhyaya N."/>
            <person name="Rathjen J."/>
            <person name="Taylor J.M."/>
            <person name="Park R.F."/>
            <person name="Dodds P.N."/>
            <person name="Hirsch C.D."/>
            <person name="Kianian S.F."/>
            <person name="Figueroa M."/>
        </authorList>
    </citation>
    <scope>NUCLEOTIDE SEQUENCE [LARGE SCALE GENOMIC DNA]</scope>
    <source>
        <strain evidence="2">12NC29</strain>
    </source>
</reference>
<dbReference type="AlphaFoldDB" id="A0A2N5TKR3"/>
<organism evidence="2 3">
    <name type="scientific">Puccinia coronata f. sp. avenae</name>
    <dbReference type="NCBI Taxonomy" id="200324"/>
    <lineage>
        <taxon>Eukaryota</taxon>
        <taxon>Fungi</taxon>
        <taxon>Dikarya</taxon>
        <taxon>Basidiomycota</taxon>
        <taxon>Pucciniomycotina</taxon>
        <taxon>Pucciniomycetes</taxon>
        <taxon>Pucciniales</taxon>
        <taxon>Pucciniaceae</taxon>
        <taxon>Puccinia</taxon>
    </lineage>
</organism>
<dbReference type="EMBL" id="PGCJ01000563">
    <property type="protein sequence ID" value="PLW26107.1"/>
    <property type="molecule type" value="Genomic_DNA"/>
</dbReference>
<protein>
    <submittedName>
        <fullName evidence="2">Uncharacterized protein</fullName>
    </submittedName>
</protein>
<dbReference type="Proteomes" id="UP000235388">
    <property type="component" value="Unassembled WGS sequence"/>
</dbReference>
<accession>A0A2N5TKR3</accession>
<sequence length="169" mass="17907">MAPTLFFDSQLNFPVADSKGYPNSLANKNGCWGCSIVVDKTKVPVSVPGGNSYKNLIVTLKHSDYDNNAKDIVEFKAVLVSISSGNEQLKNALLVASSSAARPGRGDKEITFDSKEEDLSIAPPSNVTESQYDSDGTTESSNPPTKKRGRGPAKKAVANAAVISSNVEN</sequence>
<comment type="caution">
    <text evidence="2">The sequence shown here is derived from an EMBL/GenBank/DDBJ whole genome shotgun (WGS) entry which is preliminary data.</text>
</comment>
<evidence type="ECO:0000313" key="3">
    <source>
        <dbReference type="Proteomes" id="UP000235388"/>
    </source>
</evidence>
<name>A0A2N5TKR3_9BASI</name>
<proteinExistence type="predicted"/>
<feature type="compositionally biased region" description="Polar residues" evidence="1">
    <location>
        <begin position="123"/>
        <end position="144"/>
    </location>
</feature>
<evidence type="ECO:0000313" key="2">
    <source>
        <dbReference type="EMBL" id="PLW26107.1"/>
    </source>
</evidence>
<evidence type="ECO:0000256" key="1">
    <source>
        <dbReference type="SAM" id="MobiDB-lite"/>
    </source>
</evidence>
<feature type="compositionally biased region" description="Basic and acidic residues" evidence="1">
    <location>
        <begin position="104"/>
        <end position="118"/>
    </location>
</feature>
<feature type="region of interest" description="Disordered" evidence="1">
    <location>
        <begin position="99"/>
        <end position="169"/>
    </location>
</feature>